<gene>
    <name evidence="9" type="ORF">NDI76_19790</name>
</gene>
<evidence type="ECO:0000313" key="10">
    <source>
        <dbReference type="Proteomes" id="UP001257060"/>
    </source>
</evidence>
<dbReference type="InterPro" id="IPR000060">
    <property type="entry name" value="BCCT_transptr"/>
</dbReference>
<evidence type="ECO:0000256" key="5">
    <source>
        <dbReference type="ARBA" id="ARBA00022989"/>
    </source>
</evidence>
<feature type="compositionally biased region" description="Polar residues" evidence="7">
    <location>
        <begin position="515"/>
        <end position="535"/>
    </location>
</feature>
<name>A0ABU2GJM4_9EURY</name>
<evidence type="ECO:0000256" key="8">
    <source>
        <dbReference type="SAM" id="Phobius"/>
    </source>
</evidence>
<evidence type="ECO:0000256" key="4">
    <source>
        <dbReference type="ARBA" id="ARBA00022692"/>
    </source>
</evidence>
<dbReference type="Proteomes" id="UP001257060">
    <property type="component" value="Unassembled WGS sequence"/>
</dbReference>
<proteinExistence type="predicted"/>
<dbReference type="PANTHER" id="PTHR30047:SF7">
    <property type="entry name" value="HIGH-AFFINITY CHOLINE TRANSPORT PROTEIN"/>
    <property type="match status" value="1"/>
</dbReference>
<evidence type="ECO:0000256" key="6">
    <source>
        <dbReference type="ARBA" id="ARBA00023136"/>
    </source>
</evidence>
<feature type="transmembrane region" description="Helical" evidence="8">
    <location>
        <begin position="399"/>
        <end position="425"/>
    </location>
</feature>
<dbReference type="Pfam" id="PF02028">
    <property type="entry name" value="BCCT"/>
    <property type="match status" value="1"/>
</dbReference>
<comment type="subcellular location">
    <subcellularLocation>
        <location evidence="1">Cell membrane</location>
        <topology evidence="1">Multi-pass membrane protein</topology>
    </subcellularLocation>
</comment>
<feature type="transmembrane region" description="Helical" evidence="8">
    <location>
        <begin position="56"/>
        <end position="76"/>
    </location>
</feature>
<feature type="transmembrane region" description="Helical" evidence="8">
    <location>
        <begin position="326"/>
        <end position="343"/>
    </location>
</feature>
<feature type="transmembrane region" description="Helical" evidence="8">
    <location>
        <begin position="270"/>
        <end position="294"/>
    </location>
</feature>
<keyword evidence="4 8" id="KW-0812">Transmembrane</keyword>
<evidence type="ECO:0000313" key="9">
    <source>
        <dbReference type="EMBL" id="MDS0300990.1"/>
    </source>
</evidence>
<keyword evidence="2" id="KW-0813">Transport</keyword>
<feature type="region of interest" description="Disordered" evidence="7">
    <location>
        <begin position="514"/>
        <end position="535"/>
    </location>
</feature>
<sequence>MRFWHIFGLERADNDEKLLFFMTGGLLLALAVVGIVNPQGLNSTLNGAFGWVLTYFGWWFMLLGFILLAFSTFMVFSRYGNIRIGGQDAEPEFDVFSWLAMVFTVGYSGSIIIWGVGEPISIVTNPPPQPLPVGGVSIESLALAFMFIHEVFPGLAMWYPPFALAFGLIIYTRGTDSYKFSSMLKVFLDDDRYKPLYWAVDLAALVAIIGGVAAAIGFSAQVFSALVNTVFGLPPTMLTYALFGVLGLVFLGDVWLGLRKGIRNAARITVVLMLITFALLLVVGPTLFIANIGLDAGGVWLGNIFRLSLYTAPTAESNWAHQWTSFWWAWWAAWGLFVGSFVARVSKGRTIRETFACLVVIPGVLLWLQHSIVGGWVLAPGYIEPVSNALSSGGIPNALAIAVTLTPLAPVLGALLMLVIAGYVVTSLDSAVYILSSITLGNEDPNARNRAWWGVLLAFLGVMTLELPVFDAMQAFPTVLALPFTLFLLAIAYASYVAARDYYKEEFATTEEDTLITSTKTETNSPLSQGQDDDD</sequence>
<evidence type="ECO:0000256" key="2">
    <source>
        <dbReference type="ARBA" id="ARBA00022448"/>
    </source>
</evidence>
<keyword evidence="3" id="KW-1003">Cell membrane</keyword>
<accession>A0ABU2GJM4</accession>
<feature type="transmembrane region" description="Helical" evidence="8">
    <location>
        <begin position="451"/>
        <end position="470"/>
    </location>
</feature>
<reference evidence="9 10" key="1">
    <citation type="submission" date="2022-06" db="EMBL/GenBank/DDBJ databases">
        <title>Halogeometricum sp. a new haloarchaeum isolate from saline soil.</title>
        <authorList>
            <person name="Strakova D."/>
            <person name="Galisteo C."/>
            <person name="Sanchez-Porro C."/>
            <person name="Ventosa A."/>
        </authorList>
    </citation>
    <scope>NUCLEOTIDE SEQUENCE [LARGE SCALE GENOMIC DNA]</scope>
    <source>
        <strain evidence="9 10">S1BR25-6</strain>
    </source>
</reference>
<feature type="transmembrane region" description="Helical" evidence="8">
    <location>
        <begin position="18"/>
        <end position="36"/>
    </location>
</feature>
<evidence type="ECO:0000256" key="7">
    <source>
        <dbReference type="SAM" id="MobiDB-lite"/>
    </source>
</evidence>
<keyword evidence="5 8" id="KW-1133">Transmembrane helix</keyword>
<feature type="transmembrane region" description="Helical" evidence="8">
    <location>
        <begin position="476"/>
        <end position="499"/>
    </location>
</feature>
<dbReference type="EMBL" id="JAMQOP010000005">
    <property type="protein sequence ID" value="MDS0300990.1"/>
    <property type="molecule type" value="Genomic_DNA"/>
</dbReference>
<feature type="transmembrane region" description="Helical" evidence="8">
    <location>
        <begin position="238"/>
        <end position="258"/>
    </location>
</feature>
<feature type="transmembrane region" description="Helical" evidence="8">
    <location>
        <begin position="156"/>
        <end position="174"/>
    </location>
</feature>
<evidence type="ECO:0000256" key="3">
    <source>
        <dbReference type="ARBA" id="ARBA00022475"/>
    </source>
</evidence>
<feature type="transmembrane region" description="Helical" evidence="8">
    <location>
        <begin position="195"/>
        <end position="218"/>
    </location>
</feature>
<comment type="caution">
    <text evidence="9">The sequence shown here is derived from an EMBL/GenBank/DDBJ whole genome shotgun (WGS) entry which is preliminary data.</text>
</comment>
<keyword evidence="10" id="KW-1185">Reference proteome</keyword>
<feature type="transmembrane region" description="Helical" evidence="8">
    <location>
        <begin position="96"/>
        <end position="117"/>
    </location>
</feature>
<dbReference type="PANTHER" id="PTHR30047">
    <property type="entry name" value="HIGH-AFFINITY CHOLINE TRANSPORT PROTEIN-RELATED"/>
    <property type="match status" value="1"/>
</dbReference>
<dbReference type="RefSeq" id="WP_310925915.1">
    <property type="nucleotide sequence ID" value="NZ_JAMQOP010000005.1"/>
</dbReference>
<keyword evidence="6 8" id="KW-0472">Membrane</keyword>
<protein>
    <submittedName>
        <fullName evidence="9">BCCT family transporter</fullName>
    </submittedName>
</protein>
<organism evidence="9 10">
    <name type="scientific">Halogeometricum salsisoli</name>
    <dbReference type="NCBI Taxonomy" id="2950536"/>
    <lineage>
        <taxon>Archaea</taxon>
        <taxon>Methanobacteriati</taxon>
        <taxon>Methanobacteriota</taxon>
        <taxon>Stenosarchaea group</taxon>
        <taxon>Halobacteria</taxon>
        <taxon>Halobacteriales</taxon>
        <taxon>Haloferacaceae</taxon>
        <taxon>Halogeometricum</taxon>
    </lineage>
</organism>
<evidence type="ECO:0000256" key="1">
    <source>
        <dbReference type="ARBA" id="ARBA00004651"/>
    </source>
</evidence>
<feature type="transmembrane region" description="Helical" evidence="8">
    <location>
        <begin position="355"/>
        <end position="379"/>
    </location>
</feature>